<reference evidence="6" key="2">
    <citation type="submission" date="2020-12" db="EMBL/GenBank/DDBJ databases">
        <authorList>
            <person name="Kanost M."/>
        </authorList>
    </citation>
    <scope>NUCLEOTIDE SEQUENCE</scope>
</reference>
<keyword evidence="7" id="KW-1185">Reference proteome</keyword>
<comment type="caution">
    <text evidence="6">The sequence shown here is derived from an EMBL/GenBank/DDBJ whole genome shotgun (WGS) entry which is preliminary data.</text>
</comment>
<gene>
    <name evidence="6" type="ORF">O3G_MSEX014624</name>
</gene>
<evidence type="ECO:0000256" key="1">
    <source>
        <dbReference type="ARBA" id="ARBA00004141"/>
    </source>
</evidence>
<keyword evidence="2 5" id="KW-0812">Transmembrane</keyword>
<reference evidence="6" key="1">
    <citation type="journal article" date="2016" name="Insect Biochem. Mol. Biol.">
        <title>Multifaceted biological insights from a draft genome sequence of the tobacco hornworm moth, Manduca sexta.</title>
        <authorList>
            <person name="Kanost M.R."/>
            <person name="Arrese E.L."/>
            <person name="Cao X."/>
            <person name="Chen Y.R."/>
            <person name="Chellapilla S."/>
            <person name="Goldsmith M.R."/>
            <person name="Grosse-Wilde E."/>
            <person name="Heckel D.G."/>
            <person name="Herndon N."/>
            <person name="Jiang H."/>
            <person name="Papanicolaou A."/>
            <person name="Qu J."/>
            <person name="Soulages J.L."/>
            <person name="Vogel H."/>
            <person name="Walters J."/>
            <person name="Waterhouse R.M."/>
            <person name="Ahn S.J."/>
            <person name="Almeida F.C."/>
            <person name="An C."/>
            <person name="Aqrawi P."/>
            <person name="Bretschneider A."/>
            <person name="Bryant W.B."/>
            <person name="Bucks S."/>
            <person name="Chao H."/>
            <person name="Chevignon G."/>
            <person name="Christen J.M."/>
            <person name="Clarke D.F."/>
            <person name="Dittmer N.T."/>
            <person name="Ferguson L.C.F."/>
            <person name="Garavelou S."/>
            <person name="Gordon K.H.J."/>
            <person name="Gunaratna R.T."/>
            <person name="Han Y."/>
            <person name="Hauser F."/>
            <person name="He Y."/>
            <person name="Heidel-Fischer H."/>
            <person name="Hirsh A."/>
            <person name="Hu Y."/>
            <person name="Jiang H."/>
            <person name="Kalra D."/>
            <person name="Klinner C."/>
            <person name="Konig C."/>
            <person name="Kovar C."/>
            <person name="Kroll A.R."/>
            <person name="Kuwar S.S."/>
            <person name="Lee S.L."/>
            <person name="Lehman R."/>
            <person name="Li K."/>
            <person name="Li Z."/>
            <person name="Liang H."/>
            <person name="Lovelace S."/>
            <person name="Lu Z."/>
            <person name="Mansfield J.H."/>
            <person name="McCulloch K.J."/>
            <person name="Mathew T."/>
            <person name="Morton B."/>
            <person name="Muzny D.M."/>
            <person name="Neunemann D."/>
            <person name="Ongeri F."/>
            <person name="Pauchet Y."/>
            <person name="Pu L.L."/>
            <person name="Pyrousis I."/>
            <person name="Rao X.J."/>
            <person name="Redding A."/>
            <person name="Roesel C."/>
            <person name="Sanchez-Gracia A."/>
            <person name="Schaack S."/>
            <person name="Shukla A."/>
            <person name="Tetreau G."/>
            <person name="Wang Y."/>
            <person name="Xiong G.H."/>
            <person name="Traut W."/>
            <person name="Walsh T.K."/>
            <person name="Worley K.C."/>
            <person name="Wu D."/>
            <person name="Wu W."/>
            <person name="Wu Y.Q."/>
            <person name="Zhang X."/>
            <person name="Zou Z."/>
            <person name="Zucker H."/>
            <person name="Briscoe A.D."/>
            <person name="Burmester T."/>
            <person name="Clem R.J."/>
            <person name="Feyereisen R."/>
            <person name="Grimmelikhuijzen C.J.P."/>
            <person name="Hamodrakas S.J."/>
            <person name="Hansson B.S."/>
            <person name="Huguet E."/>
            <person name="Jermiin L.S."/>
            <person name="Lan Q."/>
            <person name="Lehman H.K."/>
            <person name="Lorenzen M."/>
            <person name="Merzendorfer H."/>
            <person name="Michalopoulos I."/>
            <person name="Morton D.B."/>
            <person name="Muthukrishnan S."/>
            <person name="Oakeshott J.G."/>
            <person name="Palmer W."/>
            <person name="Park Y."/>
            <person name="Passarelli A.L."/>
            <person name="Rozas J."/>
            <person name="Schwartz L.M."/>
            <person name="Smith W."/>
            <person name="Southgate A."/>
            <person name="Vilcinskas A."/>
            <person name="Vogt R."/>
            <person name="Wang P."/>
            <person name="Werren J."/>
            <person name="Yu X.Q."/>
            <person name="Zhou J.J."/>
            <person name="Brown S.J."/>
            <person name="Scherer S.E."/>
            <person name="Richards S."/>
            <person name="Blissard G.W."/>
        </authorList>
    </citation>
    <scope>NUCLEOTIDE SEQUENCE</scope>
</reference>
<protein>
    <recommendedName>
        <fullName evidence="8">Adenylate cyclase</fullName>
    </recommendedName>
</protein>
<evidence type="ECO:0000256" key="5">
    <source>
        <dbReference type="SAM" id="Phobius"/>
    </source>
</evidence>
<comment type="subcellular location">
    <subcellularLocation>
        <location evidence="1">Membrane</location>
        <topology evidence="1">Multi-pass membrane protein</topology>
    </subcellularLocation>
</comment>
<proteinExistence type="predicted"/>
<organism evidence="6 7">
    <name type="scientific">Manduca sexta</name>
    <name type="common">Tobacco hawkmoth</name>
    <name type="synonym">Tobacco hornworm</name>
    <dbReference type="NCBI Taxonomy" id="7130"/>
    <lineage>
        <taxon>Eukaryota</taxon>
        <taxon>Metazoa</taxon>
        <taxon>Ecdysozoa</taxon>
        <taxon>Arthropoda</taxon>
        <taxon>Hexapoda</taxon>
        <taxon>Insecta</taxon>
        <taxon>Pterygota</taxon>
        <taxon>Neoptera</taxon>
        <taxon>Endopterygota</taxon>
        <taxon>Lepidoptera</taxon>
        <taxon>Glossata</taxon>
        <taxon>Ditrysia</taxon>
        <taxon>Bombycoidea</taxon>
        <taxon>Sphingidae</taxon>
        <taxon>Sphinginae</taxon>
        <taxon>Sphingini</taxon>
        <taxon>Manduca</taxon>
    </lineage>
</organism>
<evidence type="ECO:0000313" key="6">
    <source>
        <dbReference type="EMBL" id="KAG6464605.1"/>
    </source>
</evidence>
<feature type="transmembrane region" description="Helical" evidence="5">
    <location>
        <begin position="36"/>
        <end position="60"/>
    </location>
</feature>
<sequence>MYFISAPLFEILNGTTAIALRSIASKLVSYQEFGKVYSLFGVMETMMPLIAAPVYSWVYISVLHVLPGAVFLLSVAVTVPALCIFGWFYHQHKKDEKERRLDVNTTTLLTADPPAVNP</sequence>
<accession>A0A921ZVX4</accession>
<dbReference type="AlphaFoldDB" id="A0A921ZVX4"/>
<dbReference type="PANTHER" id="PTHR23507">
    <property type="entry name" value="ZGC:174356"/>
    <property type="match status" value="1"/>
</dbReference>
<keyword evidence="3 5" id="KW-1133">Transmembrane helix</keyword>
<evidence type="ECO:0000256" key="4">
    <source>
        <dbReference type="ARBA" id="ARBA00023136"/>
    </source>
</evidence>
<evidence type="ECO:0008006" key="8">
    <source>
        <dbReference type="Google" id="ProtNLM"/>
    </source>
</evidence>
<evidence type="ECO:0000313" key="7">
    <source>
        <dbReference type="Proteomes" id="UP000791440"/>
    </source>
</evidence>
<keyword evidence="4 5" id="KW-0472">Membrane</keyword>
<dbReference type="PANTHER" id="PTHR23507:SF1">
    <property type="entry name" value="FI18259P1-RELATED"/>
    <property type="match status" value="1"/>
</dbReference>
<dbReference type="GO" id="GO:0022857">
    <property type="term" value="F:transmembrane transporter activity"/>
    <property type="evidence" value="ECO:0007669"/>
    <property type="project" value="TreeGrafter"/>
</dbReference>
<dbReference type="EMBL" id="JH669212">
    <property type="protein sequence ID" value="KAG6464605.1"/>
    <property type="molecule type" value="Genomic_DNA"/>
</dbReference>
<dbReference type="GO" id="GO:0016020">
    <property type="term" value="C:membrane"/>
    <property type="evidence" value="ECO:0007669"/>
    <property type="project" value="UniProtKB-SubCell"/>
</dbReference>
<dbReference type="Proteomes" id="UP000791440">
    <property type="component" value="Unassembled WGS sequence"/>
</dbReference>
<evidence type="ECO:0000256" key="2">
    <source>
        <dbReference type="ARBA" id="ARBA00022692"/>
    </source>
</evidence>
<evidence type="ECO:0000256" key="3">
    <source>
        <dbReference type="ARBA" id="ARBA00022989"/>
    </source>
</evidence>
<feature type="transmembrane region" description="Helical" evidence="5">
    <location>
        <begin position="66"/>
        <end position="89"/>
    </location>
</feature>
<name>A0A921ZVX4_MANSE</name>